<accession>L0AWD0</accession>
<dbReference type="SMART" id="SM01052">
    <property type="entry name" value="CAP_GLY"/>
    <property type="match status" value="1"/>
</dbReference>
<evidence type="ECO:0000256" key="5">
    <source>
        <dbReference type="ARBA" id="ARBA00023212"/>
    </source>
</evidence>
<evidence type="ECO:0000259" key="6">
    <source>
        <dbReference type="SMART" id="SM01052"/>
    </source>
</evidence>
<dbReference type="Gene3D" id="3.10.20.90">
    <property type="entry name" value="Phosphatidylinositol 3-kinase Catalytic Subunit, Chain A, domain 1"/>
    <property type="match status" value="1"/>
</dbReference>
<reference evidence="7 8" key="1">
    <citation type="journal article" date="2012" name="BMC Genomics">
        <title>Comparative genomic analysis and phylogenetic position of Theileria equi.</title>
        <authorList>
            <person name="Kappmeyer L.S."/>
            <person name="Thiagarajan M."/>
            <person name="Herndon D.R."/>
            <person name="Ramsay J.D."/>
            <person name="Caler E."/>
            <person name="Djikeng A."/>
            <person name="Gillespie J.J."/>
            <person name="Lau A.O."/>
            <person name="Roalson E.H."/>
            <person name="Silva J.C."/>
            <person name="Silva M.G."/>
            <person name="Suarez C.E."/>
            <person name="Ueti M.W."/>
            <person name="Nene V.M."/>
            <person name="Mealey R.H."/>
            <person name="Knowles D.P."/>
            <person name="Brayton K.A."/>
        </authorList>
    </citation>
    <scope>NUCLEOTIDE SEQUENCE [LARGE SCALE GENOMIC DNA]</scope>
    <source>
        <strain evidence="7 8">WA</strain>
    </source>
</reference>
<comment type="subcellular location">
    <subcellularLocation>
        <location evidence="1">Cytoplasm</location>
        <location evidence="1">Cytoskeleton</location>
    </subcellularLocation>
</comment>
<evidence type="ECO:0000256" key="2">
    <source>
        <dbReference type="ARBA" id="ARBA00006286"/>
    </source>
</evidence>
<evidence type="ECO:0000256" key="4">
    <source>
        <dbReference type="ARBA" id="ARBA00022737"/>
    </source>
</evidence>
<evidence type="ECO:0000313" key="8">
    <source>
        <dbReference type="Proteomes" id="UP000031512"/>
    </source>
</evidence>
<dbReference type="VEuPathDB" id="PiroplasmaDB:BEWA_024020"/>
<evidence type="ECO:0000256" key="3">
    <source>
        <dbReference type="ARBA" id="ARBA00022614"/>
    </source>
</evidence>
<dbReference type="GO" id="GO:0005856">
    <property type="term" value="C:cytoskeleton"/>
    <property type="evidence" value="ECO:0007669"/>
    <property type="project" value="UniProtKB-SubCell"/>
</dbReference>
<dbReference type="InterPro" id="IPR000938">
    <property type="entry name" value="CAP-Gly_domain"/>
</dbReference>
<dbReference type="STRING" id="1537102.L0AWD0"/>
<keyword evidence="4" id="KW-0677">Repeat</keyword>
<dbReference type="Pfam" id="PF14560">
    <property type="entry name" value="Ubiquitin_2"/>
    <property type="match status" value="1"/>
</dbReference>
<gene>
    <name evidence="7" type="ORF">BEWA_024020</name>
</gene>
<dbReference type="RefSeq" id="XP_004829219.1">
    <property type="nucleotide sequence ID" value="XM_004829162.1"/>
</dbReference>
<dbReference type="EMBL" id="CP001669">
    <property type="protein sequence ID" value="AFZ79553.1"/>
    <property type="molecule type" value="Genomic_DNA"/>
</dbReference>
<dbReference type="SUPFAM" id="SSF52058">
    <property type="entry name" value="L domain-like"/>
    <property type="match status" value="1"/>
</dbReference>
<name>L0AWD0_THEEQ</name>
<organism evidence="7 8">
    <name type="scientific">Theileria equi strain WA</name>
    <dbReference type="NCBI Taxonomy" id="1537102"/>
    <lineage>
        <taxon>Eukaryota</taxon>
        <taxon>Sar</taxon>
        <taxon>Alveolata</taxon>
        <taxon>Apicomplexa</taxon>
        <taxon>Aconoidasida</taxon>
        <taxon>Piroplasmida</taxon>
        <taxon>Theileriidae</taxon>
        <taxon>Theileria</taxon>
    </lineage>
</organism>
<dbReference type="InterPro" id="IPR044079">
    <property type="entry name" value="Ubl_TBCE"/>
</dbReference>
<dbReference type="OrthoDB" id="409725at2759"/>
<dbReference type="InterPro" id="IPR032675">
    <property type="entry name" value="LRR_dom_sf"/>
</dbReference>
<dbReference type="Gene3D" id="3.80.10.10">
    <property type="entry name" value="Ribonuclease Inhibitor"/>
    <property type="match status" value="2"/>
</dbReference>
<dbReference type="SUPFAM" id="SSF54236">
    <property type="entry name" value="Ubiquitin-like"/>
    <property type="match status" value="1"/>
</dbReference>
<dbReference type="eggNOG" id="KOG3207">
    <property type="taxonomic scope" value="Eukaryota"/>
</dbReference>
<comment type="similarity">
    <text evidence="2">Belongs to the TBCE family.</text>
</comment>
<dbReference type="Proteomes" id="UP000031512">
    <property type="component" value="Chromosome 1"/>
</dbReference>
<keyword evidence="5" id="KW-0963">Cytoplasm</keyword>
<dbReference type="KEGG" id="beq:BEWA_024020"/>
<proteinExistence type="inferred from homology"/>
<dbReference type="InterPro" id="IPR029071">
    <property type="entry name" value="Ubiquitin-like_domsf"/>
</dbReference>
<dbReference type="AlphaFoldDB" id="L0AWD0"/>
<dbReference type="GeneID" id="15806857"/>
<sequence>MPEIDCEIGQRVLYSGHVGTIRWKGKVSDSLEIGLRSKKTQLGYIDMTGEQESVHLPRDSQDAEDVDSVSQTVEVLGIEWDNCHLGSYEGTEYFKSERLERLKAVKSEIERVYKGTFLEGACTQDILVENYRPCSFILPEVQDGISFSEAIRERYLTDSEPTESLGSAEFVGRDKAVEFFSQLTNLYTVGLSGSNISRLGDCSEFKFSRVKELYLSACLLYKWSTVADILELFPKLELLDLSGNLFQSFSDNKTTSNTSGNSPAEMHQSLNTLILNRTMMSFKEAISLAKTFPSLKSLSLVSNAYTNLEIKDVVAGPTSLDLSSNYVWSWSCIFKLITKFISLNTLILSGNKLSNLVSEGKTDLYQGALEIAGSITAYSGIEELHINDNLIADWDTITSISAIFPNLRILRFKLHTEEQSSSLQNVHRQVIISIFPRLKVLNGSEISDYERINAERYYLTLSDSLYFKSTERRFGDSQTHRERLEPLHGKREVKKTVQEMSTVKTIKLCLVPDADSESFAKEPIHKKVPSRATVRDLKILCSRLFGIALADIVLVYNDGNMPLCERMDDEEAELQQYGISNDYQIRIQSRQTQF</sequence>
<keyword evidence="3" id="KW-0433">Leucine-rich repeat</keyword>
<evidence type="ECO:0000256" key="1">
    <source>
        <dbReference type="ARBA" id="ARBA00004245"/>
    </source>
</evidence>
<dbReference type="InterPro" id="IPR000626">
    <property type="entry name" value="Ubiquitin-like_dom"/>
</dbReference>
<protein>
    <recommendedName>
        <fullName evidence="6">CAP-Gly domain-containing protein</fullName>
    </recommendedName>
</protein>
<evidence type="ECO:0000313" key="7">
    <source>
        <dbReference type="EMBL" id="AFZ79553.1"/>
    </source>
</evidence>
<keyword evidence="8" id="KW-1185">Reference proteome</keyword>
<feature type="domain" description="CAP-Gly" evidence="6">
    <location>
        <begin position="8"/>
        <end position="103"/>
    </location>
</feature>
<dbReference type="CDD" id="cd17044">
    <property type="entry name" value="Ubl_TBCE"/>
    <property type="match status" value="1"/>
</dbReference>
<dbReference type="PANTHER" id="PTHR18849">
    <property type="entry name" value="LEUCINE RICH REPEAT PROTEIN"/>
    <property type="match status" value="1"/>
</dbReference>
<keyword evidence="5" id="KW-0206">Cytoskeleton</keyword>
<dbReference type="PANTHER" id="PTHR18849:SF0">
    <property type="entry name" value="CILIA- AND FLAGELLA-ASSOCIATED PROTEIN 410-RELATED"/>
    <property type="match status" value="1"/>
</dbReference>